<name>A0A5J4W6S8_9EUKA</name>
<gene>
    <name evidence="2" type="ORF">EZS28_014261</name>
</gene>
<evidence type="ECO:0000259" key="1">
    <source>
        <dbReference type="Pfam" id="PF13392"/>
    </source>
</evidence>
<dbReference type="EMBL" id="SNRW01003300">
    <property type="protein sequence ID" value="KAA6390213.1"/>
    <property type="molecule type" value="Genomic_DNA"/>
</dbReference>
<comment type="caution">
    <text evidence="2">The sequence shown here is derived from an EMBL/GenBank/DDBJ whole genome shotgun (WGS) entry which is preliminary data.</text>
</comment>
<protein>
    <recommendedName>
        <fullName evidence="1">HNH nuclease domain-containing protein</fullName>
    </recommendedName>
</protein>
<dbReference type="Pfam" id="PF13392">
    <property type="entry name" value="HNH_3"/>
    <property type="match status" value="1"/>
</dbReference>
<dbReference type="InterPro" id="IPR044925">
    <property type="entry name" value="His-Me_finger_sf"/>
</dbReference>
<accession>A0A5J4W6S8</accession>
<dbReference type="OrthoDB" id="447635at2759"/>
<reference evidence="2 3" key="1">
    <citation type="submission" date="2019-03" db="EMBL/GenBank/DDBJ databases">
        <title>Single cell metagenomics reveals metabolic interactions within the superorganism composed of flagellate Streblomastix strix and complex community of Bacteroidetes bacteria on its surface.</title>
        <authorList>
            <person name="Treitli S.C."/>
            <person name="Kolisko M."/>
            <person name="Husnik F."/>
            <person name="Keeling P."/>
            <person name="Hampl V."/>
        </authorList>
    </citation>
    <scope>NUCLEOTIDE SEQUENCE [LARGE SCALE GENOMIC DNA]</scope>
    <source>
        <strain evidence="2">ST1C</strain>
    </source>
</reference>
<evidence type="ECO:0000313" key="2">
    <source>
        <dbReference type="EMBL" id="KAA6390213.1"/>
    </source>
</evidence>
<feature type="domain" description="HNH nuclease" evidence="1">
    <location>
        <begin position="53"/>
        <end position="94"/>
    </location>
</feature>
<dbReference type="Proteomes" id="UP000324800">
    <property type="component" value="Unassembled WGS sequence"/>
</dbReference>
<dbReference type="Gene3D" id="3.90.75.20">
    <property type="match status" value="1"/>
</dbReference>
<dbReference type="AlphaFoldDB" id="A0A5J4W6S8"/>
<dbReference type="InterPro" id="IPR003615">
    <property type="entry name" value="HNH_nuc"/>
</dbReference>
<dbReference type="SUPFAM" id="SSF54060">
    <property type="entry name" value="His-Me finger endonucleases"/>
    <property type="match status" value="1"/>
</dbReference>
<proteinExistence type="predicted"/>
<evidence type="ECO:0000313" key="3">
    <source>
        <dbReference type="Proteomes" id="UP000324800"/>
    </source>
</evidence>
<organism evidence="2 3">
    <name type="scientific">Streblomastix strix</name>
    <dbReference type="NCBI Taxonomy" id="222440"/>
    <lineage>
        <taxon>Eukaryota</taxon>
        <taxon>Metamonada</taxon>
        <taxon>Preaxostyla</taxon>
        <taxon>Oxymonadida</taxon>
        <taxon>Streblomastigidae</taxon>
        <taxon>Streblomastix</taxon>
    </lineage>
</organism>
<sequence>MQQFVPIQDFPTHEISTQEPWTIRRIANKAINKIYTEKSGYMQVSINGKTMGLHRLVAIQFLPTDDITKQLDLKNQNRSDNSLSNLRWLSRRDNCLNRTKPQRQHITYNYLDILPTDCIALSQYGRHLFEGLYFSSSEDKFYMSNGIQYKELHINEKMNGAFFVYAPDVNTKGHQIHYIRAKKIMDIQHNQFTAIIFDYK</sequence>